<keyword evidence="4 7" id="KW-0812">Transmembrane</keyword>
<dbReference type="AlphaFoldDB" id="A0A4V3WE19"/>
<dbReference type="Gene3D" id="1.10.3720.10">
    <property type="entry name" value="MetI-like"/>
    <property type="match status" value="1"/>
</dbReference>
<evidence type="ECO:0000256" key="3">
    <source>
        <dbReference type="ARBA" id="ARBA00022475"/>
    </source>
</evidence>
<feature type="transmembrane region" description="Helical" evidence="7">
    <location>
        <begin position="129"/>
        <end position="153"/>
    </location>
</feature>
<feature type="transmembrane region" description="Helical" evidence="7">
    <location>
        <begin position="278"/>
        <end position="302"/>
    </location>
</feature>
<gene>
    <name evidence="9" type="ORF">E6C55_25590</name>
</gene>
<keyword evidence="2 7" id="KW-0813">Transport</keyword>
<dbReference type="OrthoDB" id="2637002at2"/>
<dbReference type="SUPFAM" id="SSF161098">
    <property type="entry name" value="MetI-like"/>
    <property type="match status" value="1"/>
</dbReference>
<comment type="similarity">
    <text evidence="7">Belongs to the binding-protein-dependent transport system permease family.</text>
</comment>
<keyword evidence="5 7" id="KW-1133">Transmembrane helix</keyword>
<dbReference type="Pfam" id="PF00528">
    <property type="entry name" value="BPD_transp_1"/>
    <property type="match status" value="1"/>
</dbReference>
<dbReference type="InterPro" id="IPR050809">
    <property type="entry name" value="UgpAE/MalFG_permease"/>
</dbReference>
<protein>
    <submittedName>
        <fullName evidence="9">Sugar ABC transporter permease</fullName>
    </submittedName>
</protein>
<organism evidence="9 10">
    <name type="scientific">Cohnella fermenti</name>
    <dbReference type="NCBI Taxonomy" id="2565925"/>
    <lineage>
        <taxon>Bacteria</taxon>
        <taxon>Bacillati</taxon>
        <taxon>Bacillota</taxon>
        <taxon>Bacilli</taxon>
        <taxon>Bacillales</taxon>
        <taxon>Paenibacillaceae</taxon>
        <taxon>Cohnella</taxon>
    </lineage>
</organism>
<feature type="transmembrane region" description="Helical" evidence="7">
    <location>
        <begin position="220"/>
        <end position="242"/>
    </location>
</feature>
<dbReference type="InterPro" id="IPR035906">
    <property type="entry name" value="MetI-like_sf"/>
</dbReference>
<sequence length="312" mass="35756">MSSSLMEGTMITDQKRISRQRYKYFLISLPFVVFVLAFSYIPLFGWVYSFFNYSPALRLSQMQFVGWDKFAQIYAERTEVYRVLKNTLAMSFLTILTAPLPMIIAMFLNEIRQSRFRKWIQTTTTLPHFISWIVVFSLAFSIFSSGGLYNSLLQLFHLDVPMIGLLGNNAATWFFQLGLGIWKSLGWGMIIYIAAIAGIDSELYEAARIDGAGKFGLMRHITLPGLAPTFFVLLLLSVSNLLNNGFDQYFVFYNSMVADKIEVLDFYVYKMAWLVNDYSYATLLGMLKSVLSLILLFSVNYLSKKTRGESLI</sequence>
<dbReference type="GO" id="GO:0005886">
    <property type="term" value="C:plasma membrane"/>
    <property type="evidence" value="ECO:0007669"/>
    <property type="project" value="UniProtKB-SubCell"/>
</dbReference>
<keyword evidence="10" id="KW-1185">Reference proteome</keyword>
<dbReference type="InterPro" id="IPR000515">
    <property type="entry name" value="MetI-like"/>
</dbReference>
<dbReference type="EMBL" id="SSOB01000041">
    <property type="protein sequence ID" value="THF74418.1"/>
    <property type="molecule type" value="Genomic_DNA"/>
</dbReference>
<feature type="transmembrane region" description="Helical" evidence="7">
    <location>
        <begin position="88"/>
        <end position="108"/>
    </location>
</feature>
<accession>A0A4V3WE19</accession>
<reference evidence="9 10" key="1">
    <citation type="submission" date="2019-04" db="EMBL/GenBank/DDBJ databases">
        <title>Cohnella sp. nov. isolated from preserved vegetables.</title>
        <authorList>
            <person name="Lin S.-Y."/>
            <person name="Hung M.-H."/>
            <person name="Young C.-C."/>
        </authorList>
    </citation>
    <scope>NUCLEOTIDE SEQUENCE [LARGE SCALE GENOMIC DNA]</scope>
    <source>
        <strain evidence="9 10">CC-MHH1044</strain>
    </source>
</reference>
<comment type="subcellular location">
    <subcellularLocation>
        <location evidence="1 7">Cell membrane</location>
        <topology evidence="1 7">Multi-pass membrane protein</topology>
    </subcellularLocation>
</comment>
<proteinExistence type="inferred from homology"/>
<evidence type="ECO:0000259" key="8">
    <source>
        <dbReference type="PROSITE" id="PS50928"/>
    </source>
</evidence>
<name>A0A4V3WE19_9BACL</name>
<keyword evidence="6 7" id="KW-0472">Membrane</keyword>
<dbReference type="GO" id="GO:0055085">
    <property type="term" value="P:transmembrane transport"/>
    <property type="evidence" value="ECO:0007669"/>
    <property type="project" value="InterPro"/>
</dbReference>
<evidence type="ECO:0000313" key="9">
    <source>
        <dbReference type="EMBL" id="THF74418.1"/>
    </source>
</evidence>
<keyword evidence="3" id="KW-1003">Cell membrane</keyword>
<dbReference type="PANTHER" id="PTHR43227">
    <property type="entry name" value="BLL4140 PROTEIN"/>
    <property type="match status" value="1"/>
</dbReference>
<evidence type="ECO:0000256" key="4">
    <source>
        <dbReference type="ARBA" id="ARBA00022692"/>
    </source>
</evidence>
<evidence type="ECO:0000256" key="6">
    <source>
        <dbReference type="ARBA" id="ARBA00023136"/>
    </source>
</evidence>
<dbReference type="PROSITE" id="PS50928">
    <property type="entry name" value="ABC_TM1"/>
    <property type="match status" value="1"/>
</dbReference>
<feature type="transmembrane region" description="Helical" evidence="7">
    <location>
        <begin position="173"/>
        <end position="199"/>
    </location>
</feature>
<evidence type="ECO:0000256" key="1">
    <source>
        <dbReference type="ARBA" id="ARBA00004651"/>
    </source>
</evidence>
<dbReference type="PANTHER" id="PTHR43227:SF11">
    <property type="entry name" value="BLL4140 PROTEIN"/>
    <property type="match status" value="1"/>
</dbReference>
<feature type="transmembrane region" description="Helical" evidence="7">
    <location>
        <begin position="24"/>
        <end position="48"/>
    </location>
</feature>
<evidence type="ECO:0000256" key="5">
    <source>
        <dbReference type="ARBA" id="ARBA00022989"/>
    </source>
</evidence>
<dbReference type="CDD" id="cd06261">
    <property type="entry name" value="TM_PBP2"/>
    <property type="match status" value="1"/>
</dbReference>
<feature type="domain" description="ABC transmembrane type-1" evidence="8">
    <location>
        <begin position="84"/>
        <end position="299"/>
    </location>
</feature>
<evidence type="ECO:0000313" key="10">
    <source>
        <dbReference type="Proteomes" id="UP000310636"/>
    </source>
</evidence>
<evidence type="ECO:0000256" key="7">
    <source>
        <dbReference type="RuleBase" id="RU363032"/>
    </source>
</evidence>
<dbReference type="Proteomes" id="UP000310636">
    <property type="component" value="Unassembled WGS sequence"/>
</dbReference>
<evidence type="ECO:0000256" key="2">
    <source>
        <dbReference type="ARBA" id="ARBA00022448"/>
    </source>
</evidence>
<comment type="caution">
    <text evidence="9">The sequence shown here is derived from an EMBL/GenBank/DDBJ whole genome shotgun (WGS) entry which is preliminary data.</text>
</comment>